<comment type="cofactor">
    <cofactor evidence="1">
        <name>Mg(2+)</name>
        <dbReference type="ChEBI" id="CHEBI:18420"/>
    </cofactor>
</comment>
<evidence type="ECO:0000313" key="17">
    <source>
        <dbReference type="Proteomes" id="UP000245817"/>
    </source>
</evidence>
<comment type="subcellular location">
    <subcellularLocation>
        <location evidence="2">Cell membrane</location>
        <topology evidence="2">Multi-pass membrane protein</topology>
    </subcellularLocation>
</comment>
<evidence type="ECO:0000256" key="7">
    <source>
        <dbReference type="ARBA" id="ARBA00022989"/>
    </source>
</evidence>
<organism evidence="15">
    <name type="scientific">Klebsiella pneumoniae</name>
    <dbReference type="NCBI Taxonomy" id="573"/>
    <lineage>
        <taxon>Bacteria</taxon>
        <taxon>Pseudomonadati</taxon>
        <taxon>Pseudomonadota</taxon>
        <taxon>Gammaproteobacteria</taxon>
        <taxon>Enterobacterales</taxon>
        <taxon>Enterobacteriaceae</taxon>
        <taxon>Klebsiella/Raoultella group</taxon>
        <taxon>Klebsiella</taxon>
        <taxon>Klebsiella pneumoniae complex</taxon>
    </lineage>
</organism>
<feature type="transmembrane region" description="Helical" evidence="11">
    <location>
        <begin position="296"/>
        <end position="315"/>
    </location>
</feature>
<evidence type="ECO:0000256" key="9">
    <source>
        <dbReference type="ARBA" id="ARBA00023136"/>
    </source>
</evidence>
<proteinExistence type="predicted"/>
<evidence type="ECO:0000313" key="13">
    <source>
        <dbReference type="EMBL" id="PLE24303.1"/>
    </source>
</evidence>
<dbReference type="Gene3D" id="3.30.450.20">
    <property type="entry name" value="PAS domain"/>
    <property type="match status" value="2"/>
</dbReference>
<dbReference type="GO" id="GO:0005525">
    <property type="term" value="F:GTP binding"/>
    <property type="evidence" value="ECO:0007669"/>
    <property type="project" value="UniProtKB-KW"/>
</dbReference>
<dbReference type="GO" id="GO:0052621">
    <property type="term" value="F:diguanylate cyclase activity"/>
    <property type="evidence" value="ECO:0007669"/>
    <property type="project" value="UniProtKB-EC"/>
</dbReference>
<evidence type="ECO:0000256" key="10">
    <source>
        <dbReference type="ARBA" id="ARBA00034247"/>
    </source>
</evidence>
<dbReference type="CDD" id="cd01949">
    <property type="entry name" value="GGDEF"/>
    <property type="match status" value="1"/>
</dbReference>
<comment type="catalytic activity">
    <reaction evidence="10">
        <text>2 GTP = 3',3'-c-di-GMP + 2 diphosphate</text>
        <dbReference type="Rhea" id="RHEA:24898"/>
        <dbReference type="ChEBI" id="CHEBI:33019"/>
        <dbReference type="ChEBI" id="CHEBI:37565"/>
        <dbReference type="ChEBI" id="CHEBI:58805"/>
        <dbReference type="EC" id="2.7.7.65"/>
    </reaction>
</comment>
<keyword evidence="5" id="KW-1003">Cell membrane</keyword>
<dbReference type="SUPFAM" id="SSF55073">
    <property type="entry name" value="Nucleotide cyclase"/>
    <property type="match status" value="1"/>
</dbReference>
<evidence type="ECO:0000256" key="8">
    <source>
        <dbReference type="ARBA" id="ARBA00023134"/>
    </source>
</evidence>
<dbReference type="InterPro" id="IPR029151">
    <property type="entry name" value="Sensor-like_sf"/>
</dbReference>
<keyword evidence="6 11" id="KW-0812">Transmembrane</keyword>
<dbReference type="InterPro" id="IPR050469">
    <property type="entry name" value="Diguanylate_Cyclase"/>
</dbReference>
<dbReference type="Proteomes" id="UP000234439">
    <property type="component" value="Unassembled WGS sequence"/>
</dbReference>
<sequence>MVNAAFFNYMECIFMRIKKPHLRPIVITLSVGGIFLTSIFMIVVIMFYQHENIEKDLLDANSSYAMKMSDVMSSYIEMAQGELAYGAKKIESTTDVEYLKNEADRLRLQSGMFNSVIVVSNGAVVLATSPESLDLVGVHLNSSVSKLAIEGKKAFISQPYKSVAGNLIVLLSHPIYDKSGNYIGYIGGSIYLKKQSLFSDVLSRHFFNGDTEITIVSDDGNVIFNKDNSVVGRPMVMPDDLKSKLASSERGDGTFFSSGHKYLLGYAHMKNTDWNVFVYSHADNVTTILINYAKNVLVLLVVIIVVFSVVSYFIASQISIPLENLAISTNAKDIESSLTYIKGINAWYAEADRLKKALLTNVKVMMKRVNTLNEVAVKDPLTGVNNRLGFSNKTKDYTQGSGASVIAIDVDFFKKINDFFGHGVGDEVLISLAHVINSCCRSEDIVCRFGGEEFVIFLPNTSVVTAERIAERIRSVIESTVFTNDLRVTISAGVATQTDPLSGIDFLLKNADDALYQAKGEGRNKVIVYSAI</sequence>
<evidence type="ECO:0000313" key="16">
    <source>
        <dbReference type="Proteomes" id="UP000234439"/>
    </source>
</evidence>
<dbReference type="CDD" id="cd18773">
    <property type="entry name" value="PDC1_HK_sensor"/>
    <property type="match status" value="1"/>
</dbReference>
<evidence type="ECO:0000256" key="1">
    <source>
        <dbReference type="ARBA" id="ARBA00001946"/>
    </source>
</evidence>
<evidence type="ECO:0000256" key="2">
    <source>
        <dbReference type="ARBA" id="ARBA00004651"/>
    </source>
</evidence>
<evidence type="ECO:0000256" key="3">
    <source>
        <dbReference type="ARBA" id="ARBA00004665"/>
    </source>
</evidence>
<dbReference type="RefSeq" id="WP_017900944.1">
    <property type="nucleotide sequence ID" value="NZ_MK773537.1"/>
</dbReference>
<gene>
    <name evidence="13" type="ORF">B6I68_28575</name>
    <name evidence="14" type="ORF">CP554_27615</name>
</gene>
<dbReference type="EMBL" id="PCFF01000086">
    <property type="protein sequence ID" value="PVU57169.1"/>
    <property type="molecule type" value="Genomic_DNA"/>
</dbReference>
<keyword evidence="7 11" id="KW-1133">Transmembrane helix</keyword>
<dbReference type="FunFam" id="3.30.70.270:FF:000001">
    <property type="entry name" value="Diguanylate cyclase domain protein"/>
    <property type="match status" value="1"/>
</dbReference>
<keyword evidence="15" id="KW-0614">Plasmid</keyword>
<evidence type="ECO:0000256" key="4">
    <source>
        <dbReference type="ARBA" id="ARBA00012528"/>
    </source>
</evidence>
<dbReference type="Pfam" id="PF02743">
    <property type="entry name" value="dCache_1"/>
    <property type="match status" value="1"/>
</dbReference>
<dbReference type="PANTHER" id="PTHR45138">
    <property type="entry name" value="REGULATORY COMPONENTS OF SENSORY TRANSDUCTION SYSTEM"/>
    <property type="match status" value="1"/>
</dbReference>
<dbReference type="InterPro" id="IPR043128">
    <property type="entry name" value="Rev_trsase/Diguanyl_cyclase"/>
</dbReference>
<feature type="transmembrane region" description="Helical" evidence="11">
    <location>
        <begin position="25"/>
        <end position="48"/>
    </location>
</feature>
<dbReference type="InterPro" id="IPR029787">
    <property type="entry name" value="Nucleotide_cyclase"/>
</dbReference>
<feature type="domain" description="GGDEF" evidence="12">
    <location>
        <begin position="401"/>
        <end position="531"/>
    </location>
</feature>
<keyword evidence="8" id="KW-0547">Nucleotide-binding</keyword>
<dbReference type="SMART" id="SM00267">
    <property type="entry name" value="GGDEF"/>
    <property type="match status" value="1"/>
</dbReference>
<reference evidence="13 16" key="1">
    <citation type="journal article" date="2017" name="J. Infect. Dis.">
        <title>An Analysis of the Epidemic of Klebsiella pneumoniae Carbapenemase-Producing K. pneumoniae: Convergence of Two Evolutionary Mechanisms Creates the Perfect Storm.</title>
        <authorList>
            <person name="Rojas L.J."/>
            <person name="Weinstock G.M."/>
            <person name="De La Cadena E."/>
            <person name="Diaz L."/>
            <person name="Rios R."/>
            <person name="Hanson B.M."/>
            <person name="Brown J.S."/>
            <person name="Vats P."/>
            <person name="Phillips D.S."/>
            <person name="Nguyen H."/>
            <person name="Hujer K.M."/>
            <person name="Correa A."/>
            <person name="Adams M.D."/>
            <person name="Perez F."/>
            <person name="Sodergren E."/>
            <person name="Narechania A."/>
            <person name="Planet P.J."/>
            <person name="Villegas M.V."/>
            <person name="Bonomo R.A."/>
            <person name="Arias C.A."/>
        </authorList>
    </citation>
    <scope>NUCLEOTIDE SEQUENCE [LARGE SCALE GENOMIC DNA]</scope>
    <source>
        <strain evidence="13 16">COL-Kpn30</strain>
    </source>
</reference>
<dbReference type="PROSITE" id="PS50887">
    <property type="entry name" value="GGDEF"/>
    <property type="match status" value="1"/>
</dbReference>
<dbReference type="EMBL" id="NCMJ01000214">
    <property type="protein sequence ID" value="PLE24303.1"/>
    <property type="molecule type" value="Genomic_DNA"/>
</dbReference>
<keyword evidence="9 11" id="KW-0472">Membrane</keyword>
<protein>
    <recommendedName>
        <fullName evidence="4">diguanylate cyclase</fullName>
        <ecNumber evidence="4">2.7.7.65</ecNumber>
    </recommendedName>
</protein>
<evidence type="ECO:0000256" key="6">
    <source>
        <dbReference type="ARBA" id="ARBA00022692"/>
    </source>
</evidence>
<evidence type="ECO:0000313" key="15">
    <source>
        <dbReference type="EMBL" id="QMV82284.1"/>
    </source>
</evidence>
<accession>A0A7G5F6Q4</accession>
<dbReference type="GO" id="GO:0005886">
    <property type="term" value="C:plasma membrane"/>
    <property type="evidence" value="ECO:0007669"/>
    <property type="project" value="UniProtKB-SubCell"/>
</dbReference>
<comment type="pathway">
    <text evidence="3">Purine metabolism; 3',5'-cyclic di-GMP biosynthesis.</text>
</comment>
<evidence type="ECO:0000256" key="11">
    <source>
        <dbReference type="SAM" id="Phobius"/>
    </source>
</evidence>
<dbReference type="PANTHER" id="PTHR45138:SF9">
    <property type="entry name" value="DIGUANYLATE CYCLASE DGCM-RELATED"/>
    <property type="match status" value="1"/>
</dbReference>
<dbReference type="Proteomes" id="UP000245817">
    <property type="component" value="Unassembled WGS sequence"/>
</dbReference>
<evidence type="ECO:0000259" key="12">
    <source>
        <dbReference type="PROSITE" id="PS50887"/>
    </source>
</evidence>
<dbReference type="Gene3D" id="3.30.70.270">
    <property type="match status" value="1"/>
</dbReference>
<dbReference type="SUPFAM" id="SSF103190">
    <property type="entry name" value="Sensory domain-like"/>
    <property type="match status" value="1"/>
</dbReference>
<dbReference type="EC" id="2.7.7.65" evidence="4"/>
<reference evidence="15" key="3">
    <citation type="submission" date="2019-09" db="EMBL/GenBank/DDBJ databases">
        <authorList>
            <person name="Zhou D."/>
            <person name="Xu Y."/>
        </authorList>
    </citation>
    <scope>NUCLEOTIDE SEQUENCE</scope>
    <source>
        <strain evidence="15">A2359</strain>
        <plasmid evidence="15">pA2359-IMP</plasmid>
    </source>
</reference>
<evidence type="ECO:0000313" key="14">
    <source>
        <dbReference type="EMBL" id="PVU57169.1"/>
    </source>
</evidence>
<dbReference type="InterPro" id="IPR033479">
    <property type="entry name" value="dCache_1"/>
</dbReference>
<reference evidence="14 17" key="2">
    <citation type="submission" date="2017-09" db="EMBL/GenBank/DDBJ databases">
        <title>Molecular Epidemiology of Livestock-Associated Methicillin Resistant Staphylococcus aureus (LA-MRSA) and Extended-Spectrum Beta-Lactamase (ESBL)-Producing Enterobacteriaceae in Pigs and Exposed Workers in Cameroon and South Africa.</title>
        <authorList>
            <person name="Founou L."/>
            <person name="Founou R.C."/>
            <person name="Allam M."/>
            <person name="Ismail A."/>
            <person name="Essack S.Y."/>
        </authorList>
    </citation>
    <scope>NUCLEOTIDE SEQUENCE [LARGE SCALE GENOMIC DNA]</scope>
    <source>
        <strain evidence="14 17">HH516E4IA</strain>
    </source>
</reference>
<dbReference type="InterPro" id="IPR000160">
    <property type="entry name" value="GGDEF_dom"/>
</dbReference>
<dbReference type="AlphaFoldDB" id="A0A7G5F6Q4"/>
<keyword evidence="8" id="KW-0342">GTP-binding</keyword>
<geneLocation type="plasmid" evidence="15">
    <name>pA2359-IMP</name>
</geneLocation>
<name>A0A7G5F6Q4_KLEPN</name>
<dbReference type="NCBIfam" id="TIGR00254">
    <property type="entry name" value="GGDEF"/>
    <property type="match status" value="1"/>
</dbReference>
<dbReference type="Pfam" id="PF00990">
    <property type="entry name" value="GGDEF"/>
    <property type="match status" value="1"/>
</dbReference>
<evidence type="ECO:0000256" key="5">
    <source>
        <dbReference type="ARBA" id="ARBA00022475"/>
    </source>
</evidence>
<dbReference type="EMBL" id="MN423363">
    <property type="protein sequence ID" value="QMV82284.1"/>
    <property type="molecule type" value="Genomic_DNA"/>
</dbReference>